<evidence type="ECO:0000313" key="2">
    <source>
        <dbReference type="EMBL" id="KAI5061303.1"/>
    </source>
</evidence>
<sequence length="77" mass="8794">MHLLQIWMLIRILDMLAAHHPRLHPGHRESIAILLRVMTVGLGGVEWDENEIDWVAKENGLISFTHGRCSNSVVLMD</sequence>
<dbReference type="EMBL" id="JABFUD020000023">
    <property type="protein sequence ID" value="KAI5061303.1"/>
    <property type="molecule type" value="Genomic_DNA"/>
</dbReference>
<dbReference type="Proteomes" id="UP000886520">
    <property type="component" value="Chromosome 23"/>
</dbReference>
<organism evidence="2 3">
    <name type="scientific">Adiantum capillus-veneris</name>
    <name type="common">Maidenhair fern</name>
    <dbReference type="NCBI Taxonomy" id="13818"/>
    <lineage>
        <taxon>Eukaryota</taxon>
        <taxon>Viridiplantae</taxon>
        <taxon>Streptophyta</taxon>
        <taxon>Embryophyta</taxon>
        <taxon>Tracheophyta</taxon>
        <taxon>Polypodiopsida</taxon>
        <taxon>Polypodiidae</taxon>
        <taxon>Polypodiales</taxon>
        <taxon>Pteridineae</taxon>
        <taxon>Pteridaceae</taxon>
        <taxon>Vittarioideae</taxon>
        <taxon>Adiantum</taxon>
    </lineage>
</organism>
<feature type="signal peptide" evidence="1">
    <location>
        <begin position="1"/>
        <end position="18"/>
    </location>
</feature>
<name>A0A9D4U4E6_ADICA</name>
<reference evidence="2" key="1">
    <citation type="submission" date="2021-01" db="EMBL/GenBank/DDBJ databases">
        <title>Adiantum capillus-veneris genome.</title>
        <authorList>
            <person name="Fang Y."/>
            <person name="Liao Q."/>
        </authorList>
    </citation>
    <scope>NUCLEOTIDE SEQUENCE</scope>
    <source>
        <strain evidence="2">H3</strain>
        <tissue evidence="2">Leaf</tissue>
    </source>
</reference>
<accession>A0A9D4U4E6</accession>
<evidence type="ECO:0000256" key="1">
    <source>
        <dbReference type="SAM" id="SignalP"/>
    </source>
</evidence>
<protein>
    <recommendedName>
        <fullName evidence="4">Secreted protein</fullName>
    </recommendedName>
</protein>
<feature type="chain" id="PRO_5038614599" description="Secreted protein" evidence="1">
    <location>
        <begin position="19"/>
        <end position="77"/>
    </location>
</feature>
<gene>
    <name evidence="2" type="ORF">GOP47_0023808</name>
</gene>
<keyword evidence="1" id="KW-0732">Signal</keyword>
<keyword evidence="3" id="KW-1185">Reference proteome</keyword>
<comment type="caution">
    <text evidence="2">The sequence shown here is derived from an EMBL/GenBank/DDBJ whole genome shotgun (WGS) entry which is preliminary data.</text>
</comment>
<dbReference type="AlphaFoldDB" id="A0A9D4U4E6"/>
<evidence type="ECO:0008006" key="4">
    <source>
        <dbReference type="Google" id="ProtNLM"/>
    </source>
</evidence>
<proteinExistence type="predicted"/>
<evidence type="ECO:0000313" key="3">
    <source>
        <dbReference type="Proteomes" id="UP000886520"/>
    </source>
</evidence>